<dbReference type="InterPro" id="IPR008792">
    <property type="entry name" value="PQQD"/>
</dbReference>
<dbReference type="Pfam" id="PF05402">
    <property type="entry name" value="PqqD"/>
    <property type="match status" value="1"/>
</dbReference>
<gene>
    <name evidence="1" type="ORF">S01H1_20426</name>
</gene>
<evidence type="ECO:0000313" key="1">
    <source>
        <dbReference type="EMBL" id="GAF99402.1"/>
    </source>
</evidence>
<dbReference type="EMBL" id="BARS01011175">
    <property type="protein sequence ID" value="GAF99402.1"/>
    <property type="molecule type" value="Genomic_DNA"/>
</dbReference>
<dbReference type="AlphaFoldDB" id="X0UG72"/>
<organism evidence="1">
    <name type="scientific">marine sediment metagenome</name>
    <dbReference type="NCBI Taxonomy" id="412755"/>
    <lineage>
        <taxon>unclassified sequences</taxon>
        <taxon>metagenomes</taxon>
        <taxon>ecological metagenomes</taxon>
    </lineage>
</organism>
<dbReference type="InterPro" id="IPR041881">
    <property type="entry name" value="PqqD_sf"/>
</dbReference>
<sequence>MLEKNNKPKVKKMLIRKEGENKYIFLTPYGKPMKINAITKEIIELCNGENTYNDICKIIKKNYNVDYDLAKKNISELLKKFKICGILS</sequence>
<accession>X0UG72</accession>
<protein>
    <recommendedName>
        <fullName evidence="2">Coenzyme PQQ synthesis protein D (PqqD)</fullName>
    </recommendedName>
</protein>
<dbReference type="Gene3D" id="1.10.10.1150">
    <property type="entry name" value="Coenzyme PQQ synthesis protein D (PqqD)"/>
    <property type="match status" value="1"/>
</dbReference>
<proteinExistence type="predicted"/>
<name>X0UG72_9ZZZZ</name>
<comment type="caution">
    <text evidence="1">The sequence shown here is derived from an EMBL/GenBank/DDBJ whole genome shotgun (WGS) entry which is preliminary data.</text>
</comment>
<reference evidence="1" key="1">
    <citation type="journal article" date="2014" name="Front. Microbiol.">
        <title>High frequency of phylogenetically diverse reductive dehalogenase-homologous genes in deep subseafloor sedimentary metagenomes.</title>
        <authorList>
            <person name="Kawai M."/>
            <person name="Futagami T."/>
            <person name="Toyoda A."/>
            <person name="Takaki Y."/>
            <person name="Nishi S."/>
            <person name="Hori S."/>
            <person name="Arai W."/>
            <person name="Tsubouchi T."/>
            <person name="Morono Y."/>
            <person name="Uchiyama I."/>
            <person name="Ito T."/>
            <person name="Fujiyama A."/>
            <person name="Inagaki F."/>
            <person name="Takami H."/>
        </authorList>
    </citation>
    <scope>NUCLEOTIDE SEQUENCE</scope>
    <source>
        <strain evidence="1">Expedition CK06-06</strain>
    </source>
</reference>
<evidence type="ECO:0008006" key="2">
    <source>
        <dbReference type="Google" id="ProtNLM"/>
    </source>
</evidence>